<accession>A0A7X2PAE4</accession>
<dbReference type="Proteomes" id="UP000460549">
    <property type="component" value="Unassembled WGS sequence"/>
</dbReference>
<sequence>MKLLKDKRNLLIGGIIIGVIAFMLPLFGNPKNMGFCIACFVRDIAGGLKLHNAAVVQYIRPEIIGLILGSFLIAVVTKEFKPRGGSSPVLRFIIAAFVMIGALAFLGCPFRMIIRLSAGDLNALVGLLGFTAGVAVGAFFLTKGFSLGRYQKQSSVEGVALPFANIVLFVLFLAIPALFAFSEKGPGSMHAPIIISLLAGLIVGALAQKTRLCMVGGIRDTILVKDTTLLFGFVSIFVVMLILNIATGNFNLGFANQPVAHSDHLFNFLGMALCGLGSVMLGGCPLRQLILAGEGNSDSAISVLGLLVGAAISHNFSLAGVANEGVKTNGRVAVIFGLIFLVSIALIKIYQVKKEEAR</sequence>
<gene>
    <name evidence="2" type="ORF">FYJ80_00410</name>
</gene>
<feature type="transmembrane region" description="Helical" evidence="1">
    <location>
        <begin position="124"/>
        <end position="147"/>
    </location>
</feature>
<keyword evidence="1" id="KW-1133">Transmembrane helix</keyword>
<dbReference type="NCBIfam" id="TIGR04112">
    <property type="entry name" value="seleno_YedE"/>
    <property type="match status" value="1"/>
</dbReference>
<keyword evidence="1" id="KW-0472">Membrane</keyword>
<feature type="transmembrane region" description="Helical" evidence="1">
    <location>
        <begin position="299"/>
        <end position="320"/>
    </location>
</feature>
<feature type="transmembrane region" description="Helical" evidence="1">
    <location>
        <begin position="89"/>
        <end position="112"/>
    </location>
</feature>
<feature type="transmembrane region" description="Helical" evidence="1">
    <location>
        <begin position="159"/>
        <end position="181"/>
    </location>
</feature>
<dbReference type="AlphaFoldDB" id="A0A7X2PAE4"/>
<comment type="caution">
    <text evidence="2">The sequence shown here is derived from an EMBL/GenBank/DDBJ whole genome shotgun (WGS) entry which is preliminary data.</text>
</comment>
<evidence type="ECO:0000313" key="2">
    <source>
        <dbReference type="EMBL" id="MSU05249.1"/>
    </source>
</evidence>
<evidence type="ECO:0000256" key="1">
    <source>
        <dbReference type="SAM" id="Phobius"/>
    </source>
</evidence>
<reference evidence="2 3" key="1">
    <citation type="submission" date="2019-08" db="EMBL/GenBank/DDBJ databases">
        <title>In-depth cultivation of the pig gut microbiome towards novel bacterial diversity and tailored functional studies.</title>
        <authorList>
            <person name="Wylensek D."/>
            <person name="Hitch T.C.A."/>
            <person name="Clavel T."/>
        </authorList>
    </citation>
    <scope>NUCLEOTIDE SEQUENCE [LARGE SCALE GENOMIC DNA]</scope>
    <source>
        <strain evidence="2 3">NM-380-WT-3C1</strain>
    </source>
</reference>
<dbReference type="Pfam" id="PF04143">
    <property type="entry name" value="Sulf_transp"/>
    <property type="match status" value="2"/>
</dbReference>
<dbReference type="InterPro" id="IPR026366">
    <property type="entry name" value="Seleno_YedE"/>
</dbReference>
<feature type="transmembrane region" description="Helical" evidence="1">
    <location>
        <begin position="228"/>
        <end position="246"/>
    </location>
</feature>
<name>A0A7X2PAE4_9SPIO</name>
<feature type="transmembrane region" description="Helical" evidence="1">
    <location>
        <begin position="187"/>
        <end position="207"/>
    </location>
</feature>
<feature type="transmembrane region" description="Helical" evidence="1">
    <location>
        <begin position="9"/>
        <end position="27"/>
    </location>
</feature>
<keyword evidence="1" id="KW-0812">Transmembrane</keyword>
<dbReference type="RefSeq" id="WP_154424151.1">
    <property type="nucleotide sequence ID" value="NZ_VUNN01000001.1"/>
</dbReference>
<proteinExistence type="predicted"/>
<feature type="transmembrane region" description="Helical" evidence="1">
    <location>
        <begin position="266"/>
        <end position="287"/>
    </location>
</feature>
<dbReference type="InterPro" id="IPR007272">
    <property type="entry name" value="Sulf_transp_TsuA/YedE"/>
</dbReference>
<evidence type="ECO:0000313" key="3">
    <source>
        <dbReference type="Proteomes" id="UP000460549"/>
    </source>
</evidence>
<feature type="transmembrane region" description="Helical" evidence="1">
    <location>
        <begin position="332"/>
        <end position="350"/>
    </location>
</feature>
<organism evidence="2 3">
    <name type="scientific">Bullifex porci</name>
    <dbReference type="NCBI Taxonomy" id="2606638"/>
    <lineage>
        <taxon>Bacteria</taxon>
        <taxon>Pseudomonadati</taxon>
        <taxon>Spirochaetota</taxon>
        <taxon>Spirochaetia</taxon>
        <taxon>Spirochaetales</taxon>
        <taxon>Spirochaetaceae</taxon>
        <taxon>Bullifex</taxon>
    </lineage>
</organism>
<dbReference type="EMBL" id="VUNN01000001">
    <property type="protein sequence ID" value="MSU05249.1"/>
    <property type="molecule type" value="Genomic_DNA"/>
</dbReference>
<protein>
    <submittedName>
        <fullName evidence="2">YedE-related selenium metabolism membrane protein</fullName>
    </submittedName>
</protein>
<keyword evidence="3" id="KW-1185">Reference proteome</keyword>
<feature type="transmembrane region" description="Helical" evidence="1">
    <location>
        <begin position="58"/>
        <end position="77"/>
    </location>
</feature>